<evidence type="ECO:0000313" key="3">
    <source>
        <dbReference type="Proteomes" id="UP001596447"/>
    </source>
</evidence>
<dbReference type="Proteomes" id="UP001596447">
    <property type="component" value="Unassembled WGS sequence"/>
</dbReference>
<evidence type="ECO:0000256" key="1">
    <source>
        <dbReference type="SAM" id="Phobius"/>
    </source>
</evidence>
<evidence type="ECO:0000313" key="2">
    <source>
        <dbReference type="EMBL" id="MFC7201083.1"/>
    </source>
</evidence>
<name>A0ABD5Z7R1_9EURY</name>
<dbReference type="EMBL" id="JBHTAR010000011">
    <property type="protein sequence ID" value="MFC7201083.1"/>
    <property type="molecule type" value="Genomic_DNA"/>
</dbReference>
<organism evidence="2 3">
    <name type="scientific">Halospeciosus flavus</name>
    <dbReference type="NCBI Taxonomy" id="3032283"/>
    <lineage>
        <taxon>Archaea</taxon>
        <taxon>Methanobacteriati</taxon>
        <taxon>Methanobacteriota</taxon>
        <taxon>Stenosarchaea group</taxon>
        <taxon>Halobacteria</taxon>
        <taxon>Halobacteriales</taxon>
        <taxon>Halobacteriaceae</taxon>
        <taxon>Halospeciosus</taxon>
    </lineage>
</organism>
<feature type="transmembrane region" description="Helical" evidence="1">
    <location>
        <begin position="6"/>
        <end position="26"/>
    </location>
</feature>
<accession>A0ABD5Z7R1</accession>
<dbReference type="RefSeq" id="WP_279527842.1">
    <property type="nucleotide sequence ID" value="NZ_CP122312.1"/>
</dbReference>
<sequence>MFSGDVVFVIILAAIFLFIIALLLLLRRTISGYREGVEDAQKK</sequence>
<comment type="caution">
    <text evidence="2">The sequence shown here is derived from an EMBL/GenBank/DDBJ whole genome shotgun (WGS) entry which is preliminary data.</text>
</comment>
<dbReference type="AlphaFoldDB" id="A0ABD5Z7R1"/>
<protein>
    <submittedName>
        <fullName evidence="2">Uncharacterized protein</fullName>
    </submittedName>
</protein>
<keyword evidence="1" id="KW-1133">Transmembrane helix</keyword>
<keyword evidence="3" id="KW-1185">Reference proteome</keyword>
<gene>
    <name evidence="2" type="ORF">ACFQJ9_16995</name>
</gene>
<reference evidence="2 3" key="1">
    <citation type="journal article" date="2019" name="Int. J. Syst. Evol. Microbiol.">
        <title>The Global Catalogue of Microorganisms (GCM) 10K type strain sequencing project: providing services to taxonomists for standard genome sequencing and annotation.</title>
        <authorList>
            <consortium name="The Broad Institute Genomics Platform"/>
            <consortium name="The Broad Institute Genome Sequencing Center for Infectious Disease"/>
            <person name="Wu L."/>
            <person name="Ma J."/>
        </authorList>
    </citation>
    <scope>NUCLEOTIDE SEQUENCE [LARGE SCALE GENOMIC DNA]</scope>
    <source>
        <strain evidence="2 3">XZGYJ-43</strain>
    </source>
</reference>
<proteinExistence type="predicted"/>
<dbReference type="InterPro" id="IPR057181">
    <property type="entry name" value="DUF7859"/>
</dbReference>
<keyword evidence="1" id="KW-0472">Membrane</keyword>
<dbReference type="Pfam" id="PF25258">
    <property type="entry name" value="DUF7859"/>
    <property type="match status" value="1"/>
</dbReference>
<keyword evidence="1" id="KW-0812">Transmembrane</keyword>